<keyword evidence="3" id="KW-0804">Transcription</keyword>
<comment type="subcellular location">
    <subcellularLocation>
        <location evidence="1">Nucleus</location>
    </subcellularLocation>
</comment>
<feature type="signal peptide" evidence="6">
    <location>
        <begin position="1"/>
        <end position="21"/>
    </location>
</feature>
<reference evidence="8 9" key="1">
    <citation type="journal article" date="2021" name="Commun. Biol.">
        <title>The genome of Shorea leprosula (Dipterocarpaceae) highlights the ecological relevance of drought in aseasonal tropical rainforests.</title>
        <authorList>
            <person name="Ng K.K.S."/>
            <person name="Kobayashi M.J."/>
            <person name="Fawcett J.A."/>
            <person name="Hatakeyama M."/>
            <person name="Paape T."/>
            <person name="Ng C.H."/>
            <person name="Ang C.C."/>
            <person name="Tnah L.H."/>
            <person name="Lee C.T."/>
            <person name="Nishiyama T."/>
            <person name="Sese J."/>
            <person name="O'Brien M.J."/>
            <person name="Copetti D."/>
            <person name="Mohd Noor M.I."/>
            <person name="Ong R.C."/>
            <person name="Putra M."/>
            <person name="Sireger I.Z."/>
            <person name="Indrioko S."/>
            <person name="Kosugi Y."/>
            <person name="Izuno A."/>
            <person name="Isagi Y."/>
            <person name="Lee S.L."/>
            <person name="Shimizu K.K."/>
        </authorList>
    </citation>
    <scope>NUCLEOTIDE SEQUENCE [LARGE SCALE GENOMIC DNA]</scope>
    <source>
        <strain evidence="8">214</strain>
    </source>
</reference>
<evidence type="ECO:0000259" key="7">
    <source>
        <dbReference type="PROSITE" id="PS50888"/>
    </source>
</evidence>
<evidence type="ECO:0000256" key="6">
    <source>
        <dbReference type="SAM" id="SignalP"/>
    </source>
</evidence>
<dbReference type="InterPro" id="IPR036638">
    <property type="entry name" value="HLH_DNA-bd_sf"/>
</dbReference>
<feature type="chain" id="PRO_5043932705" description="BHLH domain-containing protein" evidence="6">
    <location>
        <begin position="22"/>
        <end position="408"/>
    </location>
</feature>
<evidence type="ECO:0000256" key="1">
    <source>
        <dbReference type="ARBA" id="ARBA00004123"/>
    </source>
</evidence>
<dbReference type="InterPro" id="IPR044295">
    <property type="entry name" value="BIM1/2/3"/>
</dbReference>
<evidence type="ECO:0000256" key="3">
    <source>
        <dbReference type="ARBA" id="ARBA00023163"/>
    </source>
</evidence>
<dbReference type="GO" id="GO:0046983">
    <property type="term" value="F:protein dimerization activity"/>
    <property type="evidence" value="ECO:0007669"/>
    <property type="project" value="InterPro"/>
</dbReference>
<keyword evidence="6" id="KW-0732">Signal</keyword>
<name>A0AAV5IJF3_9ROSI</name>
<feature type="region of interest" description="Disordered" evidence="5">
    <location>
        <begin position="93"/>
        <end position="119"/>
    </location>
</feature>
<feature type="compositionally biased region" description="Basic and acidic residues" evidence="5">
    <location>
        <begin position="108"/>
        <end position="119"/>
    </location>
</feature>
<organism evidence="8 9">
    <name type="scientific">Rubroshorea leprosula</name>
    <dbReference type="NCBI Taxonomy" id="152421"/>
    <lineage>
        <taxon>Eukaryota</taxon>
        <taxon>Viridiplantae</taxon>
        <taxon>Streptophyta</taxon>
        <taxon>Embryophyta</taxon>
        <taxon>Tracheophyta</taxon>
        <taxon>Spermatophyta</taxon>
        <taxon>Magnoliopsida</taxon>
        <taxon>eudicotyledons</taxon>
        <taxon>Gunneridae</taxon>
        <taxon>Pentapetalae</taxon>
        <taxon>rosids</taxon>
        <taxon>malvids</taxon>
        <taxon>Malvales</taxon>
        <taxon>Dipterocarpaceae</taxon>
        <taxon>Rubroshorea</taxon>
    </lineage>
</organism>
<dbReference type="Proteomes" id="UP001054252">
    <property type="component" value="Unassembled WGS sequence"/>
</dbReference>
<dbReference type="GO" id="GO:0003700">
    <property type="term" value="F:DNA-binding transcription factor activity"/>
    <property type="evidence" value="ECO:0007669"/>
    <property type="project" value="InterPro"/>
</dbReference>
<comment type="caution">
    <text evidence="8">The sequence shown here is derived from an EMBL/GenBank/DDBJ whole genome shotgun (WGS) entry which is preliminary data.</text>
</comment>
<dbReference type="GO" id="GO:0005634">
    <property type="term" value="C:nucleus"/>
    <property type="evidence" value="ECO:0007669"/>
    <property type="project" value="UniProtKB-SubCell"/>
</dbReference>
<sequence>MRPNNLHLFFSLLPSCSLVTRVPTLPTTKQTRRTHPTLFSELHFSRITVAELLKMVKSATSTHLHQEEEDDDVYDDLVARNDTVSYNKGEAVKVEGKGSEKVNTNRSKHSETEQRRRSKINERFQVLRDLIPQNDQKRDKASFLLEVIEYIQFLQEKLQMYEGSNHGWGEETTKLIPWRNHHGPAEALMDHSHMMKNGSGCESNVVAPAMLTNPQNSIELDLGTAAAYKALVHPAGAAPSVVPFNMQTQSNSYTNHGTCSFLSQPLHNSTSDAENMAYQPQFQSWQGGEYETENAVSDNALNEQEDLTIKGESISLSSVYSQGILCTLTQALRSSCVDLSQTSISVQIDVGKRVNGGGMCVEGTSEASSSKEKETQYPSSDQVIAPTGVQNCQEDTDQAYKRLRTGIS</sequence>
<evidence type="ECO:0000256" key="4">
    <source>
        <dbReference type="ARBA" id="ARBA00023242"/>
    </source>
</evidence>
<dbReference type="Gene3D" id="4.10.280.10">
    <property type="entry name" value="Helix-loop-helix DNA-binding domain"/>
    <property type="match status" value="1"/>
</dbReference>
<dbReference type="AlphaFoldDB" id="A0AAV5IJF3"/>
<dbReference type="PROSITE" id="PS50888">
    <property type="entry name" value="BHLH"/>
    <property type="match status" value="1"/>
</dbReference>
<accession>A0AAV5IJF3</accession>
<keyword evidence="2" id="KW-0805">Transcription regulation</keyword>
<evidence type="ECO:0000256" key="5">
    <source>
        <dbReference type="SAM" id="MobiDB-lite"/>
    </source>
</evidence>
<protein>
    <recommendedName>
        <fullName evidence="7">BHLH domain-containing protein</fullName>
    </recommendedName>
</protein>
<evidence type="ECO:0000256" key="2">
    <source>
        <dbReference type="ARBA" id="ARBA00023015"/>
    </source>
</evidence>
<dbReference type="SMART" id="SM00353">
    <property type="entry name" value="HLH"/>
    <property type="match status" value="1"/>
</dbReference>
<evidence type="ECO:0000313" key="9">
    <source>
        <dbReference type="Proteomes" id="UP001054252"/>
    </source>
</evidence>
<dbReference type="GO" id="GO:0006351">
    <property type="term" value="P:DNA-templated transcription"/>
    <property type="evidence" value="ECO:0007669"/>
    <property type="project" value="InterPro"/>
</dbReference>
<gene>
    <name evidence="8" type="ORF">SLEP1_g10580</name>
</gene>
<proteinExistence type="predicted"/>
<feature type="region of interest" description="Disordered" evidence="5">
    <location>
        <begin position="361"/>
        <end position="380"/>
    </location>
</feature>
<dbReference type="SUPFAM" id="SSF47459">
    <property type="entry name" value="HLH, helix-loop-helix DNA-binding domain"/>
    <property type="match status" value="1"/>
</dbReference>
<dbReference type="CDD" id="cd11453">
    <property type="entry name" value="bHLH_AtBIM_like"/>
    <property type="match status" value="1"/>
</dbReference>
<keyword evidence="9" id="KW-1185">Reference proteome</keyword>
<evidence type="ECO:0000313" key="8">
    <source>
        <dbReference type="EMBL" id="GKU97435.1"/>
    </source>
</evidence>
<feature type="domain" description="BHLH" evidence="7">
    <location>
        <begin position="104"/>
        <end position="154"/>
    </location>
</feature>
<dbReference type="Pfam" id="PF00010">
    <property type="entry name" value="HLH"/>
    <property type="match status" value="1"/>
</dbReference>
<dbReference type="PANTHER" id="PTHR46412:SF9">
    <property type="entry name" value="TRANSCRIPTION FACTOR BIM3"/>
    <property type="match status" value="1"/>
</dbReference>
<dbReference type="PANTHER" id="PTHR46412">
    <property type="entry name" value="BES1-INTERACTING MYC-LIKE PROTEIN"/>
    <property type="match status" value="1"/>
</dbReference>
<dbReference type="EMBL" id="BPVZ01000011">
    <property type="protein sequence ID" value="GKU97435.1"/>
    <property type="molecule type" value="Genomic_DNA"/>
</dbReference>
<keyword evidence="4" id="KW-0539">Nucleus</keyword>
<dbReference type="InterPro" id="IPR011598">
    <property type="entry name" value="bHLH_dom"/>
</dbReference>